<sequence length="191" mass="21368">MPRLAPALPGHVSGCLAAFLLSVTLALPTAQAEDAPLFSADGYRQAQYRSPTPPSADHAITLDTPALQALLQREPQTRLVDVYRRTFLNGQFVEDEKHRNLPGSLWLANVGTGTLEPQWQAYLEQNLAHLTDGDARRPLVFYCRSDCWMSWNAIRRAHALGYASLYWYRDGIDAWEQAGLPLQDAQPQPLK</sequence>
<dbReference type="Proteomes" id="UP000307510">
    <property type="component" value="Unassembled WGS sequence"/>
</dbReference>
<dbReference type="CDD" id="cd00158">
    <property type="entry name" value="RHOD"/>
    <property type="match status" value="1"/>
</dbReference>
<feature type="signal peptide" evidence="1">
    <location>
        <begin position="1"/>
        <end position="32"/>
    </location>
</feature>
<protein>
    <submittedName>
        <fullName evidence="3">PQQ-dependent catabolism-associated CXXCW motif protein</fullName>
    </submittedName>
</protein>
<evidence type="ECO:0000256" key="1">
    <source>
        <dbReference type="SAM" id="SignalP"/>
    </source>
</evidence>
<comment type="caution">
    <text evidence="3">The sequence shown here is derived from an EMBL/GenBank/DDBJ whole genome shotgun (WGS) entry which is preliminary data.</text>
</comment>
<dbReference type="InterPro" id="IPR022376">
    <property type="entry name" value="PQQ_CXXCW"/>
</dbReference>
<proteinExistence type="predicted"/>
<gene>
    <name evidence="3" type="ORF">FEA48_21545</name>
</gene>
<dbReference type="InterPro" id="IPR001763">
    <property type="entry name" value="Rhodanese-like_dom"/>
</dbReference>
<dbReference type="EMBL" id="VASG01000006">
    <property type="protein sequence ID" value="TLP71408.1"/>
    <property type="molecule type" value="Genomic_DNA"/>
</dbReference>
<dbReference type="NCBIfam" id="TIGR03865">
    <property type="entry name" value="PQQ_CXXCW"/>
    <property type="match status" value="1"/>
</dbReference>
<evidence type="ECO:0000259" key="2">
    <source>
        <dbReference type="PROSITE" id="PS50206"/>
    </source>
</evidence>
<reference evidence="3 4" key="1">
    <citation type="submission" date="2019-05" db="EMBL/GenBank/DDBJ databases">
        <authorList>
            <person name="Moore K."/>
            <person name="O'Neill P."/>
            <person name="Farbos A."/>
            <person name="Studholme D.J."/>
        </authorList>
    </citation>
    <scope>NUCLEOTIDE SEQUENCE [LARGE SCALE GENOMIC DNA]</scope>
    <source>
        <strain evidence="3 4">DSM 9128</strain>
    </source>
</reference>
<dbReference type="SUPFAM" id="SSF52821">
    <property type="entry name" value="Rhodanese/Cell cycle control phosphatase"/>
    <property type="match status" value="1"/>
</dbReference>
<dbReference type="Pfam" id="PF00581">
    <property type="entry name" value="Rhodanese"/>
    <property type="match status" value="1"/>
</dbReference>
<evidence type="ECO:0000313" key="3">
    <source>
        <dbReference type="EMBL" id="TLP71408.1"/>
    </source>
</evidence>
<feature type="chain" id="PRO_5024277371" evidence="1">
    <location>
        <begin position="33"/>
        <end position="191"/>
    </location>
</feature>
<accession>A0A5R8ZYA1</accession>
<dbReference type="Gene3D" id="3.40.250.10">
    <property type="entry name" value="Rhodanese-like domain"/>
    <property type="match status" value="1"/>
</dbReference>
<reference evidence="4" key="2">
    <citation type="submission" date="2019-06" db="EMBL/GenBank/DDBJ databases">
        <title>AzeR, a transcriptional regulator that responds to azelaic acid in Pseudomonas nitroreducens.</title>
        <authorList>
            <person name="Bez C."/>
            <person name="Javvadi S.G."/>
            <person name="Bertani I."/>
            <person name="Devescovi G."/>
            <person name="Studholme D.J."/>
            <person name="Geller A."/>
            <person name="Levy A."/>
            <person name="Venturi V."/>
        </authorList>
    </citation>
    <scope>NUCLEOTIDE SEQUENCE [LARGE SCALE GENOMIC DNA]</scope>
    <source>
        <strain evidence="4">DSM 9128</strain>
    </source>
</reference>
<dbReference type="RefSeq" id="WP_138215598.1">
    <property type="nucleotide sequence ID" value="NZ_VASG01000006.1"/>
</dbReference>
<name>A0A5R8ZYA1_PSENT</name>
<dbReference type="PROSITE" id="PS50206">
    <property type="entry name" value="RHODANESE_3"/>
    <property type="match status" value="1"/>
</dbReference>
<keyword evidence="1" id="KW-0732">Signal</keyword>
<dbReference type="AlphaFoldDB" id="A0A5R8ZYA1"/>
<dbReference type="InterPro" id="IPR036873">
    <property type="entry name" value="Rhodanese-like_dom_sf"/>
</dbReference>
<evidence type="ECO:0000313" key="4">
    <source>
        <dbReference type="Proteomes" id="UP000307510"/>
    </source>
</evidence>
<feature type="domain" description="Rhodanese" evidence="2">
    <location>
        <begin position="123"/>
        <end position="184"/>
    </location>
</feature>
<organism evidence="3 4">
    <name type="scientific">Pseudomonas nitroreducens</name>
    <dbReference type="NCBI Taxonomy" id="46680"/>
    <lineage>
        <taxon>Bacteria</taxon>
        <taxon>Pseudomonadati</taxon>
        <taxon>Pseudomonadota</taxon>
        <taxon>Gammaproteobacteria</taxon>
        <taxon>Pseudomonadales</taxon>
        <taxon>Pseudomonadaceae</taxon>
        <taxon>Pseudomonas</taxon>
    </lineage>
</organism>